<reference evidence="3" key="2">
    <citation type="submission" date="2020-05" db="UniProtKB">
        <authorList>
            <consortium name="EnsemblMetazoa"/>
        </authorList>
    </citation>
    <scope>IDENTIFICATION</scope>
    <source>
        <strain evidence="3">wikel</strain>
    </source>
</reference>
<protein>
    <submittedName>
        <fullName evidence="2 3">Uncharacterized protein</fullName>
    </submittedName>
</protein>
<sequence length="132" mass="15197">MVELLKHIKSSFTLVIKIRSVQSCLIDMDPVNMVTPLYREKFLGLTWVNTCIFVSLWTTRIMYAFLGNSGVYINEKLVYEEISEILYGNAGVVVCCIFCLCLLLCPQAVTLCRRLDPHLRKILNKHPLKLCR</sequence>
<keyword evidence="1" id="KW-1133">Transmembrane helix</keyword>
<reference evidence="2 4" key="1">
    <citation type="submission" date="2008-03" db="EMBL/GenBank/DDBJ databases">
        <title>Annotation of Ixodes scapularis.</title>
        <authorList>
            <consortium name="Ixodes scapularis Genome Project Consortium"/>
            <person name="Caler E."/>
            <person name="Hannick L.I."/>
            <person name="Bidwell S."/>
            <person name="Joardar V."/>
            <person name="Thiagarajan M."/>
            <person name="Amedeo P."/>
            <person name="Galinsky K.J."/>
            <person name="Schobel S."/>
            <person name="Inman J."/>
            <person name="Hostetler J."/>
            <person name="Miller J."/>
            <person name="Hammond M."/>
            <person name="Megy K."/>
            <person name="Lawson D."/>
            <person name="Kodira C."/>
            <person name="Sutton G."/>
            <person name="Meyer J."/>
            <person name="Hill C.A."/>
            <person name="Birren B."/>
            <person name="Nene V."/>
            <person name="Collins F."/>
            <person name="Alarcon-Chaidez F."/>
            <person name="Wikel S."/>
            <person name="Strausberg R."/>
        </authorList>
    </citation>
    <scope>NUCLEOTIDE SEQUENCE [LARGE SCALE GENOMIC DNA]</scope>
    <source>
        <strain evidence="4">Wikel</strain>
        <strain evidence="2">Wikel colony</strain>
    </source>
</reference>
<keyword evidence="4" id="KW-1185">Reference proteome</keyword>
<evidence type="ECO:0000256" key="1">
    <source>
        <dbReference type="SAM" id="Phobius"/>
    </source>
</evidence>
<dbReference type="EnsemblMetazoa" id="ISCW020456-RA">
    <property type="protein sequence ID" value="ISCW020456-PA"/>
    <property type="gene ID" value="ISCW020456"/>
</dbReference>
<evidence type="ECO:0000313" key="2">
    <source>
        <dbReference type="EMBL" id="EEC12649.1"/>
    </source>
</evidence>
<dbReference type="EMBL" id="ABJB011119386">
    <property type="status" value="NOT_ANNOTATED_CDS"/>
    <property type="molecule type" value="Genomic_DNA"/>
</dbReference>
<name>B7Q1C7_IXOSC</name>
<dbReference type="InParanoid" id="B7Q1C7"/>
<gene>
    <name evidence="2" type="ORF">IscW_ISCW020456</name>
</gene>
<keyword evidence="1" id="KW-0472">Membrane</keyword>
<feature type="transmembrane region" description="Helical" evidence="1">
    <location>
        <begin position="85"/>
        <end position="105"/>
    </location>
</feature>
<dbReference type="PaxDb" id="6945-B7Q1C7"/>
<accession>B7Q1C7</accession>
<keyword evidence="1" id="KW-0812">Transmembrane</keyword>
<evidence type="ECO:0000313" key="4">
    <source>
        <dbReference type="Proteomes" id="UP000001555"/>
    </source>
</evidence>
<proteinExistence type="predicted"/>
<evidence type="ECO:0000313" key="3">
    <source>
        <dbReference type="EnsemblMetazoa" id="ISCW020456-PA"/>
    </source>
</evidence>
<dbReference type="EMBL" id="DS837070">
    <property type="protein sequence ID" value="EEC12649.1"/>
    <property type="molecule type" value="Genomic_DNA"/>
</dbReference>
<dbReference type="VEuPathDB" id="VectorBase:ISCW020456"/>
<feature type="transmembrane region" description="Helical" evidence="1">
    <location>
        <begin position="42"/>
        <end position="65"/>
    </location>
</feature>
<dbReference type="HOGENOM" id="CLU_1919368_0_0_1"/>
<dbReference type="AlphaFoldDB" id="B7Q1C7"/>
<dbReference type="Proteomes" id="UP000001555">
    <property type="component" value="Unassembled WGS sequence"/>
</dbReference>
<organism>
    <name type="scientific">Ixodes scapularis</name>
    <name type="common">Black-legged tick</name>
    <name type="synonym">Deer tick</name>
    <dbReference type="NCBI Taxonomy" id="6945"/>
    <lineage>
        <taxon>Eukaryota</taxon>
        <taxon>Metazoa</taxon>
        <taxon>Ecdysozoa</taxon>
        <taxon>Arthropoda</taxon>
        <taxon>Chelicerata</taxon>
        <taxon>Arachnida</taxon>
        <taxon>Acari</taxon>
        <taxon>Parasitiformes</taxon>
        <taxon>Ixodida</taxon>
        <taxon>Ixodoidea</taxon>
        <taxon>Ixodidae</taxon>
        <taxon>Ixodinae</taxon>
        <taxon>Ixodes</taxon>
    </lineage>
</organism>